<evidence type="ECO:0000259" key="2">
    <source>
        <dbReference type="SMART" id="SM00943"/>
    </source>
</evidence>
<accession>A0A512HRW3</accession>
<reference evidence="3 4" key="1">
    <citation type="submission" date="2019-07" db="EMBL/GenBank/DDBJ databases">
        <title>Whole genome shotgun sequence of Aeromicrobium flavum NBRC 107625.</title>
        <authorList>
            <person name="Hosoyama A."/>
            <person name="Uohara A."/>
            <person name="Ohji S."/>
            <person name="Ichikawa N."/>
        </authorList>
    </citation>
    <scope>NUCLEOTIDE SEQUENCE [LARGE SCALE GENOMIC DNA]</scope>
    <source>
        <strain evidence="3 4">NBRC 107625</strain>
    </source>
</reference>
<dbReference type="InterPro" id="IPR015330">
    <property type="entry name" value="DNA_primase/pol_bifunc_N"/>
</dbReference>
<dbReference type="AlphaFoldDB" id="A0A512HRW3"/>
<dbReference type="SUPFAM" id="SSF56747">
    <property type="entry name" value="Prim-pol domain"/>
    <property type="match status" value="1"/>
</dbReference>
<organism evidence="3 4">
    <name type="scientific">Aeromicrobium flavum</name>
    <dbReference type="NCBI Taxonomy" id="416568"/>
    <lineage>
        <taxon>Bacteria</taxon>
        <taxon>Bacillati</taxon>
        <taxon>Actinomycetota</taxon>
        <taxon>Actinomycetes</taxon>
        <taxon>Propionibacteriales</taxon>
        <taxon>Nocardioidaceae</taxon>
        <taxon>Aeromicrobium</taxon>
    </lineage>
</organism>
<feature type="domain" description="DNA primase/polymerase bifunctional N-terminal" evidence="2">
    <location>
        <begin position="56"/>
        <end position="228"/>
    </location>
</feature>
<sequence length="896" mass="97502">MSSVSDDTTASEDSPEIEFQLDKPNLAGAVEQDQPAASIEARGQAASNAPPFEERMNTFQSRGWHPMPLPPRSKAHPPTGFTGINVAPPTAEQVATWAMDSAFQHHNIALRLPDGLVALDVDNYGEHDAPATMRAAVERFGPLPKVGRLTSRDDKVSGHRFFRVPTGTRLVSNLSQVGLGDGVDVLQHHHRYSIAPGSTHPSGLIYQWLDTQGAAAKLPSVADLPELPNAWLEGLRAPERATADMTANTEAFEALTPSIQSYVRDYVAGEVGRLYAELDALADLPEGAAGPRGGWQDSCLAITQRLSALALANWSPLSVSEVERALAQHLPNGGGFTQATGLSMFDRAVDKGEVAPLPRDIGAAILIDALGGMATPEPTPSDLSTLWPKRDWTASGNVERTLDHLDGRLLFDAARSIWFAFDEHSGLWSAGKSGSDDAAAAWVSRAMDAACEFEIGHYSDEPALDNKGNPKPASSQHDKFVKEMRSGGASMHGSVAKMLRRRASDYGLLFTGQDFDVLPEHTVTMLDADGHALLVNLLTGQTRPTQANDRITRRIPQVWNPDATAPQFEKFLRYAQPDPAQRRFVLFAFAASLVQGNPQRALYIHHGHETGSGKSVALNTMHHVMGADALGYGRTVKADFILRSRYRREANEHASVEISNASRHFLALTEAPDGSALDETKIKALTSEEWLSGRPLGGEPIDYQFQPKMHMTTNSIHGIGVKVDQATRDRLHLIEWAVPARHRDPALTRKLSAEAPGILALLARTYRELAGPDVEDGLVARDAYALPVVPSMVEARDEWLGEASPVQMWRDQCTADLPATAPVSEMTLNRTALAQFRGWAASNGYNYGTSRNDVRWLAGQLGVKTRKSNGKAFYPFRITVQSDEIWAPDESNAVMS</sequence>
<dbReference type="OrthoDB" id="9763644at2"/>
<name>A0A512HRW3_9ACTN</name>
<dbReference type="EMBL" id="BJZQ01000001">
    <property type="protein sequence ID" value="GEO88188.1"/>
    <property type="molecule type" value="Genomic_DNA"/>
</dbReference>
<comment type="caution">
    <text evidence="3">The sequence shown here is derived from an EMBL/GenBank/DDBJ whole genome shotgun (WGS) entry which is preliminary data.</text>
</comment>
<evidence type="ECO:0000313" key="3">
    <source>
        <dbReference type="EMBL" id="GEO88188.1"/>
    </source>
</evidence>
<dbReference type="RefSeq" id="WP_146825507.1">
    <property type="nucleotide sequence ID" value="NZ_BAAAYQ010000001.1"/>
</dbReference>
<dbReference type="SMART" id="SM00943">
    <property type="entry name" value="Prim-Pol"/>
    <property type="match status" value="1"/>
</dbReference>
<dbReference type="Pfam" id="PF09250">
    <property type="entry name" value="Prim-Pol"/>
    <property type="match status" value="1"/>
</dbReference>
<protein>
    <recommendedName>
        <fullName evidence="2">DNA primase/polymerase bifunctional N-terminal domain-containing protein</fullName>
    </recommendedName>
</protein>
<evidence type="ECO:0000256" key="1">
    <source>
        <dbReference type="SAM" id="MobiDB-lite"/>
    </source>
</evidence>
<gene>
    <name evidence="3" type="ORF">AFL01nite_05150</name>
</gene>
<feature type="region of interest" description="Disordered" evidence="1">
    <location>
        <begin position="1"/>
        <end position="51"/>
    </location>
</feature>
<dbReference type="Proteomes" id="UP000321769">
    <property type="component" value="Unassembled WGS sequence"/>
</dbReference>
<dbReference type="CDD" id="cd04859">
    <property type="entry name" value="Prim_Pol"/>
    <property type="match status" value="1"/>
</dbReference>
<proteinExistence type="predicted"/>
<keyword evidence="4" id="KW-1185">Reference proteome</keyword>
<evidence type="ECO:0000313" key="4">
    <source>
        <dbReference type="Proteomes" id="UP000321769"/>
    </source>
</evidence>